<dbReference type="PRINTS" id="PR00187">
    <property type="entry name" value="HAEMOCYANIN"/>
</dbReference>
<dbReference type="InterPro" id="IPR005203">
    <property type="entry name" value="Hemocyanin_C"/>
</dbReference>
<dbReference type="RefSeq" id="XP_026756397.2">
    <property type="nucleotide sequence ID" value="XM_026900596.3"/>
</dbReference>
<dbReference type="AlphaFoldDB" id="A0A6J1WNC7"/>
<organism evidence="5 6">
    <name type="scientific">Galleria mellonella</name>
    <name type="common">Greater wax moth</name>
    <dbReference type="NCBI Taxonomy" id="7137"/>
    <lineage>
        <taxon>Eukaryota</taxon>
        <taxon>Metazoa</taxon>
        <taxon>Ecdysozoa</taxon>
        <taxon>Arthropoda</taxon>
        <taxon>Hexapoda</taxon>
        <taxon>Insecta</taxon>
        <taxon>Pterygota</taxon>
        <taxon>Neoptera</taxon>
        <taxon>Endopterygota</taxon>
        <taxon>Lepidoptera</taxon>
        <taxon>Glossata</taxon>
        <taxon>Ditrysia</taxon>
        <taxon>Pyraloidea</taxon>
        <taxon>Pyralidae</taxon>
        <taxon>Galleriinae</taxon>
        <taxon>Galleria</taxon>
    </lineage>
</organism>
<gene>
    <name evidence="6" type="primary">LOC113516216</name>
</gene>
<dbReference type="PANTHER" id="PTHR11511">
    <property type="entry name" value="LARVAL STORAGE PROTEIN/PHENOLOXIDASE"/>
    <property type="match status" value="1"/>
</dbReference>
<dbReference type="GeneID" id="113516216"/>
<dbReference type="InterPro" id="IPR036697">
    <property type="entry name" value="Hemocyanin_N_sf"/>
</dbReference>
<dbReference type="GO" id="GO:0045735">
    <property type="term" value="F:nutrient reservoir activity"/>
    <property type="evidence" value="ECO:0007669"/>
    <property type="project" value="UniProtKB-KW"/>
</dbReference>
<comment type="similarity">
    <text evidence="2">Belongs to the hemocyanin family.</text>
</comment>
<evidence type="ECO:0000313" key="5">
    <source>
        <dbReference type="Proteomes" id="UP001652740"/>
    </source>
</evidence>
<dbReference type="PROSITE" id="PS00210">
    <property type="entry name" value="HEMOCYANIN_2"/>
    <property type="match status" value="1"/>
</dbReference>
<reference evidence="6" key="1">
    <citation type="submission" date="2025-08" db="UniProtKB">
        <authorList>
            <consortium name="RefSeq"/>
        </authorList>
    </citation>
    <scope>IDENTIFICATION</scope>
    <source>
        <tissue evidence="6">Whole larvae</tissue>
    </source>
</reference>
<feature type="domain" description="Hemocyanin C-terminal" evidence="4">
    <location>
        <begin position="428"/>
        <end position="648"/>
    </location>
</feature>
<evidence type="ECO:0000313" key="6">
    <source>
        <dbReference type="RefSeq" id="XP_026756397.2"/>
    </source>
</evidence>
<dbReference type="InterPro" id="IPR014756">
    <property type="entry name" value="Ig_E-set"/>
</dbReference>
<dbReference type="PROSITE" id="PS00209">
    <property type="entry name" value="HEMOCYANIN_1"/>
    <property type="match status" value="1"/>
</dbReference>
<keyword evidence="1" id="KW-0758">Storage protein</keyword>
<dbReference type="Pfam" id="PF03723">
    <property type="entry name" value="Hemocyanin_C"/>
    <property type="match status" value="1"/>
</dbReference>
<dbReference type="Gene3D" id="2.60.40.1520">
    <property type="entry name" value="Hemocyanin, C-terminal domain"/>
    <property type="match status" value="1"/>
</dbReference>
<dbReference type="SUPFAM" id="SSF48056">
    <property type="entry name" value="Di-copper centre-containing domain"/>
    <property type="match status" value="1"/>
</dbReference>
<dbReference type="InterPro" id="IPR037020">
    <property type="entry name" value="Hemocyanin_C_sf"/>
</dbReference>
<dbReference type="PANTHER" id="PTHR11511:SF5">
    <property type="entry name" value="FAT-BODY PROTEIN 1-RELATED"/>
    <property type="match status" value="1"/>
</dbReference>
<dbReference type="KEGG" id="gmw:113516216"/>
<sequence length="664" mass="78355">MWILFLFISGVLSAPKDEYRSIINEAEITFNDDVFIKHIVPSGYSPQKIKEYSSIDITDFVDKDNKNYQLLNDYMSKGFTMKGITFNIYDDNQRKATIALFNMLQEIKKHDVTFVMDWMQSNINKHMYEYVLRLLALYGNQNVEKLLPPFIYKPHYFVNSETIAKAYRVKLNKGHINKQEADVYQIYKNNDHITYINTNYSSWNMPLDICDIEVNYFREDIALNSYYYGVHLAHPFWMSNEELDQINSRHAEHYHYKHQQLLARYLLEKEHLDTRNTSLNHQCVGDYYPFLSYENGLAFPSRSHFRNISNEYKVALISIDIALKEFISRRLIIMDNGTLIKITDDNYISLLSKLIRANLDGIKTAKMIRNVYGYGTYNYPMNQYNPAPSVLHHPETSLRDPVYWNIIESALKYFRDFTNTIEPFDISTYEMNELSITHNDFSVIATYFDYYQFNINKALYPLDSPSELSTVIAARQMRLNYMPFTLNFTVLSAIQQSVAVRLFLGPRCYYTTCFHNYYKFFELDSYIVKMEEGANILSWCPQTSSKFSFDDYYNLETIKEKENKFDIFKFPGNLVIPKGSEEGLNMTLFIIITQVNDSISNSFLYNKYNNQTSLEIDDKPLGFPFHRIAKNYVHNANNYRFYNISIYHKKRTINASGHFSPHLY</sequence>
<keyword evidence="5" id="KW-1185">Reference proteome</keyword>
<dbReference type="Gene3D" id="1.10.1280.10">
    <property type="entry name" value="Di-copper center containing domain from catechol oxidase"/>
    <property type="match status" value="1"/>
</dbReference>
<dbReference type="Gene3D" id="1.20.1370.10">
    <property type="entry name" value="Hemocyanin, N-terminal domain"/>
    <property type="match status" value="1"/>
</dbReference>
<feature type="domain" description="Hemocyanin middle" evidence="3">
    <location>
        <begin position="154"/>
        <end position="414"/>
    </location>
</feature>
<dbReference type="Pfam" id="PF00372">
    <property type="entry name" value="Hemocyanin_M"/>
    <property type="match status" value="1"/>
</dbReference>
<dbReference type="Proteomes" id="UP001652740">
    <property type="component" value="Unplaced"/>
</dbReference>
<dbReference type="InterPro" id="IPR008922">
    <property type="entry name" value="Di-copper_centre_dom_sf"/>
</dbReference>
<evidence type="ECO:0000256" key="1">
    <source>
        <dbReference type="ARBA" id="ARBA00022761"/>
    </source>
</evidence>
<dbReference type="InterPro" id="IPR013788">
    <property type="entry name" value="Hemocyanin/hexamerin"/>
</dbReference>
<name>A0A6J1WNC7_GALME</name>
<accession>A0A6J1WNC7</accession>
<evidence type="ECO:0000259" key="4">
    <source>
        <dbReference type="Pfam" id="PF03723"/>
    </source>
</evidence>
<evidence type="ECO:0000259" key="3">
    <source>
        <dbReference type="Pfam" id="PF00372"/>
    </source>
</evidence>
<dbReference type="SUPFAM" id="SSF81296">
    <property type="entry name" value="E set domains"/>
    <property type="match status" value="1"/>
</dbReference>
<dbReference type="GO" id="GO:0005615">
    <property type="term" value="C:extracellular space"/>
    <property type="evidence" value="ECO:0007669"/>
    <property type="project" value="UniProtKB-ARBA"/>
</dbReference>
<evidence type="ECO:0000256" key="2">
    <source>
        <dbReference type="ARBA" id="ARBA00038082"/>
    </source>
</evidence>
<dbReference type="InParanoid" id="A0A6J1WNC7"/>
<proteinExistence type="inferred from homology"/>
<protein>
    <submittedName>
        <fullName evidence="6">Basic juvenile hormone-suppressible protein 2-like isoform X1</fullName>
    </submittedName>
</protein>
<dbReference type="InterPro" id="IPR000896">
    <property type="entry name" value="Hemocyanin/hexamerin_mid_dom"/>
</dbReference>